<dbReference type="EMBL" id="PCWA01000089">
    <property type="protein sequence ID" value="PIQ88733.1"/>
    <property type="molecule type" value="Genomic_DNA"/>
</dbReference>
<feature type="chain" id="PRO_5013553932" evidence="1">
    <location>
        <begin position="35"/>
        <end position="207"/>
    </location>
</feature>
<keyword evidence="1" id="KW-0732">Signal</keyword>
<comment type="caution">
    <text evidence="2">The sequence shown here is derived from an EMBL/GenBank/DDBJ whole genome shotgun (WGS) entry which is preliminary data.</text>
</comment>
<feature type="signal peptide" evidence="1">
    <location>
        <begin position="1"/>
        <end position="34"/>
    </location>
</feature>
<evidence type="ECO:0000313" key="3">
    <source>
        <dbReference type="Proteomes" id="UP000229641"/>
    </source>
</evidence>
<organism evidence="2 3">
    <name type="scientific">Candidatus Ghiorseimicrobium undicola</name>
    <dbReference type="NCBI Taxonomy" id="1974746"/>
    <lineage>
        <taxon>Bacteria</taxon>
        <taxon>Pseudomonadati</taxon>
        <taxon>Candidatus Omnitrophota</taxon>
        <taxon>Candidatus Ghiorseimicrobium</taxon>
    </lineage>
</organism>
<proteinExistence type="predicted"/>
<name>A0A2H0LWD4_9BACT</name>
<gene>
    <name evidence="2" type="ORF">COV72_06635</name>
</gene>
<dbReference type="AlphaFoldDB" id="A0A2H0LWD4"/>
<protein>
    <submittedName>
        <fullName evidence="2">Uncharacterized protein</fullName>
    </submittedName>
</protein>
<evidence type="ECO:0000313" key="2">
    <source>
        <dbReference type="EMBL" id="PIQ88733.1"/>
    </source>
</evidence>
<accession>A0A2H0LWD4</accession>
<sequence>MPFLSVRHKKNSLILRVCFFQASLSLLFISFVSAQTGEENISISTYYPSPYGIYEDLQVDRISVNSPSGTPTFWNNFLVQETAGGDIMAIGGNDEIASSAGEVSFRNASGGARAAIISDAIFANVANVNGRGLFISNAGSIVRAGARLDVRAGGGTVRIRAWGGLDVTNNANTQHRAIFVRCIDYDWTMFSLGAGQICNNASLVVIP</sequence>
<dbReference type="Proteomes" id="UP000229641">
    <property type="component" value="Unassembled WGS sequence"/>
</dbReference>
<reference evidence="2 3" key="1">
    <citation type="submission" date="2017-09" db="EMBL/GenBank/DDBJ databases">
        <title>Depth-based differentiation of microbial function through sediment-hosted aquifers and enrichment of novel symbionts in the deep terrestrial subsurface.</title>
        <authorList>
            <person name="Probst A.J."/>
            <person name="Ladd B."/>
            <person name="Jarett J.K."/>
            <person name="Geller-Mcgrath D.E."/>
            <person name="Sieber C.M."/>
            <person name="Emerson J.B."/>
            <person name="Anantharaman K."/>
            <person name="Thomas B.C."/>
            <person name="Malmstrom R."/>
            <person name="Stieglmeier M."/>
            <person name="Klingl A."/>
            <person name="Woyke T."/>
            <person name="Ryan C.M."/>
            <person name="Banfield J.F."/>
        </authorList>
    </citation>
    <scope>NUCLEOTIDE SEQUENCE [LARGE SCALE GENOMIC DNA]</scope>
    <source>
        <strain evidence="2">CG11_big_fil_rev_8_21_14_0_20_42_13</strain>
    </source>
</reference>
<evidence type="ECO:0000256" key="1">
    <source>
        <dbReference type="SAM" id="SignalP"/>
    </source>
</evidence>